<keyword evidence="2" id="KW-0436">Ligase</keyword>
<dbReference type="InterPro" id="IPR036188">
    <property type="entry name" value="FAD/NAD-bd_sf"/>
</dbReference>
<dbReference type="Gene3D" id="3.30.9.40">
    <property type="match status" value="1"/>
</dbReference>
<gene>
    <name evidence="3" type="ORF">FB564_3468</name>
    <name evidence="2" type="ORF">Sar04_23410</name>
</gene>
<organism evidence="3 4">
    <name type="scientific">Salinispora arenicola</name>
    <dbReference type="NCBI Taxonomy" id="168697"/>
    <lineage>
        <taxon>Bacteria</taxon>
        <taxon>Bacillati</taxon>
        <taxon>Actinomycetota</taxon>
        <taxon>Actinomycetes</taxon>
        <taxon>Micromonosporales</taxon>
        <taxon>Micromonosporaceae</taxon>
        <taxon>Salinispora</taxon>
    </lineage>
</organism>
<dbReference type="Gene3D" id="3.50.50.60">
    <property type="entry name" value="FAD/NAD(P)-binding domain"/>
    <property type="match status" value="1"/>
</dbReference>
<dbReference type="SUPFAM" id="SSF51905">
    <property type="entry name" value="FAD/NAD(P)-binding domain"/>
    <property type="match status" value="1"/>
</dbReference>
<feature type="domain" description="Styrene monooxygenase StyA putative substrate binding" evidence="1">
    <location>
        <begin position="148"/>
        <end position="260"/>
    </location>
</feature>
<comment type="caution">
    <text evidence="3">The sequence shown here is derived from an EMBL/GenBank/DDBJ whole genome shotgun (WGS) entry which is preliminary data.</text>
</comment>
<protein>
    <submittedName>
        <fullName evidence="2">Alanine-phosphoribitol ligase</fullName>
    </submittedName>
    <submittedName>
        <fullName evidence="3">Flavin-dependent dehydrogenase</fullName>
    </submittedName>
</protein>
<evidence type="ECO:0000313" key="2">
    <source>
        <dbReference type="EMBL" id="GIM85601.1"/>
    </source>
</evidence>
<reference evidence="2 5" key="2">
    <citation type="submission" date="2021-03" db="EMBL/GenBank/DDBJ databases">
        <title>Whole genome shotgun sequence of Salinispora arenicola NBRC 105043.</title>
        <authorList>
            <person name="Komaki H."/>
            <person name="Tamura T."/>
        </authorList>
    </citation>
    <scope>NUCLEOTIDE SEQUENCE [LARGE SCALE GENOMIC DNA]</scope>
    <source>
        <strain evidence="2 5">NBRC 105043</strain>
    </source>
</reference>
<accession>A0A542XR49</accession>
<dbReference type="InterPro" id="IPR041654">
    <property type="entry name" value="StyA_sbd"/>
</dbReference>
<evidence type="ECO:0000259" key="1">
    <source>
        <dbReference type="Pfam" id="PF17885"/>
    </source>
</evidence>
<proteinExistence type="predicted"/>
<name>A0A542XR49_SALAC</name>
<dbReference type="RefSeq" id="WP_142116532.1">
    <property type="nucleotide sequence ID" value="NZ_BOQM01000015.1"/>
</dbReference>
<sequence length="415" mass="44941">MRRILIVGAGQSGLQLAHGLLAEGYEVTIMSARTPDEIRNGWPTSTQAMFAPALDTERRYELNLWDDQAPPIAGLRVNLSAPPGTRALDVIAELERPAQSTDQRLKLAAWLELAEHRGATVVHNTASAADLDTLTTHGHYDLTIVAAGRSDLAAAFDRDPARSPHTTPQRGLAIAYVHGLAPDPDWPAPHVGFHAVPGLGELFVIPALTHAAACDILFWEAVPGEDLDRWPTNGSHVPPTEHLQTTLDLAKQYVPWVYERCRNVELTDAKATLHGRFTPTVRTPIAHLPGGGVALGMADVVVTNDPITGQGSNTAAKCADHYLRAILAHADRPFDTTWMRDTFEAFWTTTAHAVTAWTNAMLQPLPEHVQQILATAATNQAVAQRFAAGFADPSTLTDWFMTPTGAADYLASIRT</sequence>
<dbReference type="GO" id="GO:0016874">
    <property type="term" value="F:ligase activity"/>
    <property type="evidence" value="ECO:0007669"/>
    <property type="project" value="UniProtKB-KW"/>
</dbReference>
<evidence type="ECO:0000313" key="5">
    <source>
        <dbReference type="Proteomes" id="UP000677457"/>
    </source>
</evidence>
<evidence type="ECO:0000313" key="4">
    <source>
        <dbReference type="Proteomes" id="UP000315983"/>
    </source>
</evidence>
<reference evidence="3 4" key="1">
    <citation type="submission" date="2019-06" db="EMBL/GenBank/DDBJ databases">
        <title>Sequencing the genomes of 1000 actinobacteria strains.</title>
        <authorList>
            <person name="Klenk H.-P."/>
        </authorList>
    </citation>
    <scope>NUCLEOTIDE SEQUENCE [LARGE SCALE GENOMIC DNA]</scope>
    <source>
        <strain evidence="3 4">DSM 44819</strain>
    </source>
</reference>
<dbReference type="GeneID" id="93772660"/>
<dbReference type="AlphaFoldDB" id="A0A542XR49"/>
<dbReference type="Proteomes" id="UP000315983">
    <property type="component" value="Unassembled WGS sequence"/>
</dbReference>
<dbReference type="PRINTS" id="PR00420">
    <property type="entry name" value="RNGMNOXGNASE"/>
</dbReference>
<dbReference type="EMBL" id="BOQM01000015">
    <property type="protein sequence ID" value="GIM85601.1"/>
    <property type="molecule type" value="Genomic_DNA"/>
</dbReference>
<dbReference type="Pfam" id="PF17885">
    <property type="entry name" value="Smoa_sbd"/>
    <property type="match status" value="1"/>
</dbReference>
<dbReference type="Proteomes" id="UP000677457">
    <property type="component" value="Unassembled WGS sequence"/>
</dbReference>
<keyword evidence="5" id="KW-1185">Reference proteome</keyword>
<evidence type="ECO:0000313" key="3">
    <source>
        <dbReference type="EMBL" id="TQL38272.1"/>
    </source>
</evidence>
<dbReference type="EMBL" id="VFOL01000001">
    <property type="protein sequence ID" value="TQL38272.1"/>
    <property type="molecule type" value="Genomic_DNA"/>
</dbReference>